<dbReference type="SMART" id="SM00279">
    <property type="entry name" value="HhH2"/>
    <property type="match status" value="1"/>
</dbReference>
<dbReference type="GO" id="GO:0003677">
    <property type="term" value="F:DNA binding"/>
    <property type="evidence" value="ECO:0007669"/>
    <property type="project" value="InterPro"/>
</dbReference>
<keyword evidence="5" id="KW-0255">Endonuclease</keyword>
<evidence type="ECO:0000256" key="1">
    <source>
        <dbReference type="ARBA" id="ARBA00001946"/>
    </source>
</evidence>
<evidence type="ECO:0000259" key="15">
    <source>
        <dbReference type="SMART" id="SM00484"/>
    </source>
</evidence>
<dbReference type="Gramene" id="OB08G10160.1">
    <property type="protein sequence ID" value="OB08G10160.1"/>
    <property type="gene ID" value="OB08G10160"/>
</dbReference>
<dbReference type="EnsemblPlants" id="OB08G10160.1">
    <property type="protein sequence ID" value="OB08G10160.1"/>
    <property type="gene ID" value="OB08G10160"/>
</dbReference>
<dbReference type="GO" id="GO:0017108">
    <property type="term" value="F:5'-flap endonuclease activity"/>
    <property type="evidence" value="ECO:0007669"/>
    <property type="project" value="EnsemblPlants"/>
</dbReference>
<dbReference type="Pfam" id="PF25386">
    <property type="entry name" value="Chromo_SEND1"/>
    <property type="match status" value="1"/>
</dbReference>
<dbReference type="RefSeq" id="XP_006659015.1">
    <property type="nucleotide sequence ID" value="XM_006658952.3"/>
</dbReference>
<dbReference type="GO" id="GO:0009650">
    <property type="term" value="P:UV protection"/>
    <property type="evidence" value="ECO:0007669"/>
    <property type="project" value="EnsemblPlants"/>
</dbReference>
<evidence type="ECO:0000256" key="3">
    <source>
        <dbReference type="ARBA" id="ARBA00022722"/>
    </source>
</evidence>
<comment type="similarity">
    <text evidence="11">Belongs to the XPG/RAD2 endonuclease family. GEN subfamily.</text>
</comment>
<dbReference type="InterPro" id="IPR016197">
    <property type="entry name" value="Chromo-like_dom_sf"/>
</dbReference>
<dbReference type="Gene3D" id="3.40.50.1010">
    <property type="entry name" value="5'-nuclease"/>
    <property type="match status" value="1"/>
</dbReference>
<gene>
    <name evidence="17" type="primary">LOC102705180</name>
</gene>
<dbReference type="PANTHER" id="PTHR11081">
    <property type="entry name" value="FLAP ENDONUCLEASE FAMILY MEMBER"/>
    <property type="match status" value="1"/>
</dbReference>
<evidence type="ECO:0000313" key="18">
    <source>
        <dbReference type="Proteomes" id="UP000006038"/>
    </source>
</evidence>
<keyword evidence="4" id="KW-0479">Metal-binding</keyword>
<dbReference type="AlphaFoldDB" id="J3MPI7"/>
<evidence type="ECO:0000256" key="6">
    <source>
        <dbReference type="ARBA" id="ARBA00022763"/>
    </source>
</evidence>
<feature type="region of interest" description="Disordered" evidence="14">
    <location>
        <begin position="546"/>
        <end position="593"/>
    </location>
</feature>
<dbReference type="Pfam" id="PF00867">
    <property type="entry name" value="XPG_I"/>
    <property type="match status" value="1"/>
</dbReference>
<accession>J3MPI7</accession>
<proteinExistence type="inferred from homology"/>
<keyword evidence="10" id="KW-0539">Nucleus</keyword>
<dbReference type="InterPro" id="IPR006085">
    <property type="entry name" value="XPG_DNA_repair_N"/>
</dbReference>
<keyword evidence="8" id="KW-0460">Magnesium</keyword>
<evidence type="ECO:0000256" key="9">
    <source>
        <dbReference type="ARBA" id="ARBA00023204"/>
    </source>
</evidence>
<dbReference type="InterPro" id="IPR029060">
    <property type="entry name" value="PIN-like_dom_sf"/>
</dbReference>
<dbReference type="GO" id="GO:0005634">
    <property type="term" value="C:nucleus"/>
    <property type="evidence" value="ECO:0007669"/>
    <property type="project" value="UniProtKB-SubCell"/>
</dbReference>
<dbReference type="GeneID" id="102705180"/>
<dbReference type="InterPro" id="IPR057340">
    <property type="entry name" value="Chromo_SEND1"/>
</dbReference>
<keyword evidence="18" id="KW-1185">Reference proteome</keyword>
<feature type="domain" description="XPG N-terminal" evidence="16">
    <location>
        <begin position="1"/>
        <end position="98"/>
    </location>
</feature>
<dbReference type="eggNOG" id="KOG2519">
    <property type="taxonomic scope" value="Eukaryota"/>
</dbReference>
<dbReference type="Gene3D" id="2.40.50.40">
    <property type="match status" value="1"/>
</dbReference>
<dbReference type="Proteomes" id="UP000006038">
    <property type="component" value="Chromosome 8"/>
</dbReference>
<feature type="region of interest" description="Disordered" evidence="14">
    <location>
        <begin position="424"/>
        <end position="444"/>
    </location>
</feature>
<dbReference type="InterPro" id="IPR036279">
    <property type="entry name" value="5-3_exonuclease_C_sf"/>
</dbReference>
<dbReference type="InterPro" id="IPR006086">
    <property type="entry name" value="XPG-I_dom"/>
</dbReference>
<dbReference type="Gene3D" id="1.10.150.20">
    <property type="entry name" value="5' to 3' exonuclease, C-terminal subdomain"/>
    <property type="match status" value="1"/>
</dbReference>
<dbReference type="KEGG" id="obr:102705180"/>
<keyword evidence="3" id="KW-0540">Nuclease</keyword>
<evidence type="ECO:0000256" key="2">
    <source>
        <dbReference type="ARBA" id="ARBA00004123"/>
    </source>
</evidence>
<dbReference type="OMA" id="CEEYFDW"/>
<keyword evidence="6" id="KW-0227">DNA damage</keyword>
<comment type="subcellular location">
    <subcellularLocation>
        <location evidence="2">Nucleus</location>
    </subcellularLocation>
</comment>
<dbReference type="OrthoDB" id="2959108at2759"/>
<dbReference type="FunFam" id="1.10.150.20:FF:000030">
    <property type="entry name" value="Flap endonuclease GEN-like 1"/>
    <property type="match status" value="1"/>
</dbReference>
<protein>
    <recommendedName>
        <fullName evidence="12">Single-strand DNA endonuclease 1</fullName>
    </recommendedName>
    <alternativeName>
        <fullName evidence="13">Flap endonuclease GEN-like 2</fullName>
    </alternativeName>
</protein>
<dbReference type="FunFam" id="3.40.50.1010:FF:000030">
    <property type="entry name" value="flap endonuclease GEN-like 2"/>
    <property type="match status" value="1"/>
</dbReference>
<dbReference type="SUPFAM" id="SSF54160">
    <property type="entry name" value="Chromo domain-like"/>
    <property type="match status" value="1"/>
</dbReference>
<evidence type="ECO:0000256" key="11">
    <source>
        <dbReference type="ARBA" id="ARBA00038112"/>
    </source>
</evidence>
<evidence type="ECO:0000256" key="4">
    <source>
        <dbReference type="ARBA" id="ARBA00022723"/>
    </source>
</evidence>
<dbReference type="InterPro" id="IPR008918">
    <property type="entry name" value="HhH2"/>
</dbReference>
<sequence length="615" mass="67537">MGVKNLWDILESCKKKLPLHHLQNKKVCVDLSCWLVQLYTAHRSPSPDKVYLKNLFHRIRALLALNCTLLFVTDGAIPSVKLATYRRRLRPPTSHQPAPDHPDPSISLRRNKGSHFSCMIKEAKRLGMALGIPCLDGVEEAEAQCALLNLASLCDGCFTSDSDAFLFGARTVYRDVFIGEGGYVICYEMEDIEKTLGFGRNSLISLAVLLGSDYSNGVNGFGPETACRLVKSVGDNSILDQILSNGVKATRKCRGKNIGNKADDMCPKASSCEVGMTQDSDGQFRDVINAYLEPKCHSPDSEAVQRVQGQHPFLRPQLQQICEEYFDWSPEKTDQYILPKIAERELRRFSDLRSASSALGIKPLLSEIPVPCPVSAIVKQRKVHGKECYEVSWRNIDGLQVSVVPGDLVRSACPEKIAEFLEKKGEEKKQKRRARSKKSGQAAVRDVDERLQELLLGIEGDSGVLLGGRANGPQSLTAAHSVEDIVDLSSPSPPVRKVSKSQKMTAVDVDVNGIDLGFQTKLGGMNMKTNTQFRSDADNVIDLSSPNPAAGIRPGSHTGIVGKEDGAGTDGGTIDLSSPWPARSGGHDDDDDDVIHDRKARELRLFLDSIRNELY</sequence>
<dbReference type="SMART" id="SM00485">
    <property type="entry name" value="XPGN"/>
    <property type="match status" value="1"/>
</dbReference>
<reference evidence="17" key="2">
    <citation type="submission" date="2013-04" db="UniProtKB">
        <authorList>
            <consortium name="EnsemblPlants"/>
        </authorList>
    </citation>
    <scope>IDENTIFICATION</scope>
</reference>
<dbReference type="CDD" id="cd09869">
    <property type="entry name" value="PIN_GEN1"/>
    <property type="match status" value="1"/>
</dbReference>
<dbReference type="GO" id="GO:0006281">
    <property type="term" value="P:DNA repair"/>
    <property type="evidence" value="ECO:0007669"/>
    <property type="project" value="UniProtKB-KW"/>
</dbReference>
<dbReference type="GO" id="GO:0046872">
    <property type="term" value="F:metal ion binding"/>
    <property type="evidence" value="ECO:0007669"/>
    <property type="project" value="UniProtKB-KW"/>
</dbReference>
<keyword evidence="7" id="KW-0378">Hydrolase</keyword>
<evidence type="ECO:0000256" key="7">
    <source>
        <dbReference type="ARBA" id="ARBA00022801"/>
    </source>
</evidence>
<reference evidence="17" key="1">
    <citation type="journal article" date="2013" name="Nat. Commun.">
        <title>Whole-genome sequencing of Oryza brachyantha reveals mechanisms underlying Oryza genome evolution.</title>
        <authorList>
            <person name="Chen J."/>
            <person name="Huang Q."/>
            <person name="Gao D."/>
            <person name="Wang J."/>
            <person name="Lang Y."/>
            <person name="Liu T."/>
            <person name="Li B."/>
            <person name="Bai Z."/>
            <person name="Luis Goicoechea J."/>
            <person name="Liang C."/>
            <person name="Chen C."/>
            <person name="Zhang W."/>
            <person name="Sun S."/>
            <person name="Liao Y."/>
            <person name="Zhang X."/>
            <person name="Yang L."/>
            <person name="Song C."/>
            <person name="Wang M."/>
            <person name="Shi J."/>
            <person name="Liu G."/>
            <person name="Liu J."/>
            <person name="Zhou H."/>
            <person name="Zhou W."/>
            <person name="Yu Q."/>
            <person name="An N."/>
            <person name="Chen Y."/>
            <person name="Cai Q."/>
            <person name="Wang B."/>
            <person name="Liu B."/>
            <person name="Min J."/>
            <person name="Huang Y."/>
            <person name="Wu H."/>
            <person name="Li Z."/>
            <person name="Zhang Y."/>
            <person name="Yin Y."/>
            <person name="Song W."/>
            <person name="Jiang J."/>
            <person name="Jackson S.A."/>
            <person name="Wing R.A."/>
            <person name="Wang J."/>
            <person name="Chen M."/>
        </authorList>
    </citation>
    <scope>NUCLEOTIDE SEQUENCE [LARGE SCALE GENOMIC DNA]</scope>
    <source>
        <strain evidence="17">cv. IRGC 101232</strain>
    </source>
</reference>
<evidence type="ECO:0000256" key="8">
    <source>
        <dbReference type="ARBA" id="ARBA00022842"/>
    </source>
</evidence>
<dbReference type="PRINTS" id="PR00853">
    <property type="entry name" value="XPGRADSUPER"/>
</dbReference>
<comment type="cofactor">
    <cofactor evidence="1">
        <name>Mg(2+)</name>
        <dbReference type="ChEBI" id="CHEBI:18420"/>
    </cofactor>
</comment>
<feature type="domain" description="XPG-I" evidence="15">
    <location>
        <begin position="128"/>
        <end position="198"/>
    </location>
</feature>
<dbReference type="STRING" id="4533.J3MPI7"/>
<dbReference type="InterPro" id="IPR006084">
    <property type="entry name" value="XPG/Rad2"/>
</dbReference>
<dbReference type="Pfam" id="PF00752">
    <property type="entry name" value="XPG_N"/>
    <property type="match status" value="1"/>
</dbReference>
<dbReference type="GO" id="GO:0000723">
    <property type="term" value="P:telomere maintenance"/>
    <property type="evidence" value="ECO:0007669"/>
    <property type="project" value="EnsemblPlants"/>
</dbReference>
<dbReference type="SUPFAM" id="SSF88723">
    <property type="entry name" value="PIN domain-like"/>
    <property type="match status" value="1"/>
</dbReference>
<evidence type="ECO:0000256" key="10">
    <source>
        <dbReference type="ARBA" id="ARBA00023242"/>
    </source>
</evidence>
<evidence type="ECO:0000256" key="5">
    <source>
        <dbReference type="ARBA" id="ARBA00022759"/>
    </source>
</evidence>
<evidence type="ECO:0000259" key="16">
    <source>
        <dbReference type="SMART" id="SM00485"/>
    </source>
</evidence>
<organism evidence="17">
    <name type="scientific">Oryza brachyantha</name>
    <name type="common">malo sina</name>
    <dbReference type="NCBI Taxonomy" id="4533"/>
    <lineage>
        <taxon>Eukaryota</taxon>
        <taxon>Viridiplantae</taxon>
        <taxon>Streptophyta</taxon>
        <taxon>Embryophyta</taxon>
        <taxon>Tracheophyta</taxon>
        <taxon>Spermatophyta</taxon>
        <taxon>Magnoliopsida</taxon>
        <taxon>Liliopsida</taxon>
        <taxon>Poales</taxon>
        <taxon>Poaceae</taxon>
        <taxon>BOP clade</taxon>
        <taxon>Oryzoideae</taxon>
        <taxon>Oryzeae</taxon>
        <taxon>Oryzinae</taxon>
        <taxon>Oryza</taxon>
    </lineage>
</organism>
<dbReference type="CDD" id="cd09900">
    <property type="entry name" value="H3TH_XPG-like"/>
    <property type="match status" value="1"/>
</dbReference>
<evidence type="ECO:0000256" key="12">
    <source>
        <dbReference type="ARBA" id="ARBA00072248"/>
    </source>
</evidence>
<keyword evidence="9" id="KW-0234">DNA repair</keyword>
<evidence type="ECO:0000256" key="14">
    <source>
        <dbReference type="SAM" id="MobiDB-lite"/>
    </source>
</evidence>
<evidence type="ECO:0000256" key="13">
    <source>
        <dbReference type="ARBA" id="ARBA00078231"/>
    </source>
</evidence>
<name>J3MPI7_ORYBR</name>
<evidence type="ECO:0000313" key="17">
    <source>
        <dbReference type="EnsemblPlants" id="OB08G10160.1"/>
    </source>
</evidence>
<dbReference type="GO" id="GO:0008821">
    <property type="term" value="F:crossover junction DNA endonuclease activity"/>
    <property type="evidence" value="ECO:0007669"/>
    <property type="project" value="EnsemblPlants"/>
</dbReference>
<dbReference type="SUPFAM" id="SSF47807">
    <property type="entry name" value="5' to 3' exonuclease, C-terminal subdomain"/>
    <property type="match status" value="1"/>
</dbReference>
<dbReference type="HOGENOM" id="CLU_013777_2_1_1"/>
<dbReference type="SMART" id="SM00484">
    <property type="entry name" value="XPGI"/>
    <property type="match status" value="1"/>
</dbReference>
<dbReference type="PANTHER" id="PTHR11081:SF54">
    <property type="entry name" value="SINGLE-STRAND DNA ENDONUCLEASE 1"/>
    <property type="match status" value="1"/>
</dbReference>